<dbReference type="OMA" id="PPVTHDM"/>
<proteinExistence type="inferred from homology"/>
<evidence type="ECO:0000256" key="2">
    <source>
        <dbReference type="ARBA" id="ARBA00022516"/>
    </source>
</evidence>
<evidence type="ECO:0000256" key="5">
    <source>
        <dbReference type="ARBA" id="ARBA00022691"/>
    </source>
</evidence>
<dbReference type="OrthoDB" id="4583at2759"/>
<feature type="transmembrane region" description="Helical" evidence="13 14">
    <location>
        <begin position="90"/>
        <end position="112"/>
    </location>
</feature>
<keyword evidence="4 13" id="KW-0808">Transferase</keyword>
<gene>
    <name evidence="15" type="primary">NCAS0C05650</name>
    <name evidence="15" type="ordered locus">NCAS_0C05650</name>
</gene>
<dbReference type="HOGENOM" id="CLU_005987_0_1_1"/>
<name>G0VDJ3_NAUCA</name>
<keyword evidence="8 13" id="KW-1133">Transmembrane helix</keyword>
<feature type="transmembrane region" description="Helical" evidence="13 14">
    <location>
        <begin position="423"/>
        <end position="441"/>
    </location>
</feature>
<dbReference type="PIRSF" id="PIRSF000383">
    <property type="entry name" value="PEAMT"/>
    <property type="match status" value="1"/>
</dbReference>
<dbReference type="eggNOG" id="ENOG502QRGH">
    <property type="taxonomic scope" value="Eukaryota"/>
</dbReference>
<feature type="transmembrane region" description="Helical" evidence="13 14">
    <location>
        <begin position="59"/>
        <end position="78"/>
    </location>
</feature>
<comment type="catalytic activity">
    <reaction evidence="13 14">
        <text>a 1,2-diacyl-sn-glycero-3-phosphoethanolamine + S-adenosyl-L-methionine = a 1,2-diacyl-sn-glycero-3-phospho-N-methylethanolamine + S-adenosyl-L-homocysteine + H(+)</text>
        <dbReference type="Rhea" id="RHEA:11164"/>
        <dbReference type="ChEBI" id="CHEBI:15378"/>
        <dbReference type="ChEBI" id="CHEBI:57856"/>
        <dbReference type="ChEBI" id="CHEBI:59789"/>
        <dbReference type="ChEBI" id="CHEBI:64573"/>
        <dbReference type="ChEBI" id="CHEBI:64612"/>
        <dbReference type="EC" id="2.1.1.17"/>
    </reaction>
</comment>
<sequence length="844" mass="98437">MSTEIDLTMTDTKSEHSAGSVKHSNKMFAKTRSTGVIFTPPETHDMVRSLFDPTLKKSFLELCIVFILSANFIICYKLNNSFGLAYTRNFYLIQYLFWRLSYNLGIGLLLHYQSRYESLTNFAARNNLFDSNKNNSLLGRFLRFELNSKMPATFKISEYPNELNVWLLFRQFVDLILMQDFVTYMIFVSLSMPQNITSMTSFLLDWKVILGIILILFNVWVKLDAHRVVKDFAWYWGDFFFLQLDSELVFDGVFNISPHPMYSIGYSGYYGLSLICGDYKVLLVSLWGHFLQFIFLKYVETPHIEKIYGSTDEEDTHHVDDLIAKENYDYSKPLISNGIWFSNFDKLRFTDYFTVGTILSIAFGYLHWNPSDMTLFTFAFVIKLISWILVATILFKQSKDQWFTKLFLKNGYSQVYSFQQWQFLYNITLVVSYSFLIIQTVSKIRKLEFLPENHSKLIFGLLLCSLQLWCNSEIRNAISDFGWFYGDFFLTNYITSKKLTSQGIYRYLNNPEAILGVIGVWGTVLMTNFAWENISLAILWTLTNFVLVRFIETPHVTKIYGKDNRISGVGKTLLSLKPLKRVSEIVDNVEHIIMRSLLTEKAVITTNTNNNSNNKNVKDWENVLEHAIHNVTKRLAPNCEFEIKLPENNYTNYLPNPISIIWKLPLDFYSDDDWVALYNVLDTSNDREITKTPSFGHWVFTNDSAHVINHEKNENLVQGEVVFDSSLLYFQPGIYEFRYHSKKSHKVLLISRPFELLLPKLNFESSELLNKDLLVFLNRCGVVKNGKFFDSNANKYFTIKSLQKLIKESVGVELSIDYMRKVNGDIDVISRRIWDIKKVLDELV</sequence>
<dbReference type="Proteomes" id="UP000001640">
    <property type="component" value="Chromosome 3"/>
</dbReference>
<evidence type="ECO:0000256" key="10">
    <source>
        <dbReference type="ARBA" id="ARBA00023136"/>
    </source>
</evidence>
<protein>
    <recommendedName>
        <fullName evidence="13 14">Phosphatidylethanolamine N-methyltransferase</fullName>
        <shortName evidence="13">PE methyltransferase</shortName>
        <shortName evidence="13 14">PEAMT</shortName>
        <shortName evidence="13">PEMT</shortName>
        <ecNumber evidence="13 14">2.1.1.17</ecNumber>
    </recommendedName>
</protein>
<keyword evidence="5 13" id="KW-0949">S-adenosyl-L-methionine</keyword>
<comment type="pathway">
    <text evidence="13 14">Phospholipid metabolism; phosphatidylcholine biosynthesis.</text>
</comment>
<dbReference type="FunCoup" id="G0VDJ3">
    <property type="interactions" value="97"/>
</dbReference>
<keyword evidence="7 13" id="KW-0256">Endoplasmic reticulum</keyword>
<evidence type="ECO:0000256" key="7">
    <source>
        <dbReference type="ARBA" id="ARBA00022824"/>
    </source>
</evidence>
<dbReference type="GO" id="GO:0006656">
    <property type="term" value="P:phosphatidylcholine biosynthetic process"/>
    <property type="evidence" value="ECO:0007669"/>
    <property type="project" value="UniProtKB-UniRule"/>
</dbReference>
<dbReference type="HAMAP" id="MF_03217">
    <property type="entry name" value="PEMT"/>
    <property type="match status" value="1"/>
</dbReference>
<feature type="transmembrane region" description="Helical" evidence="13 14">
    <location>
        <begin position="202"/>
        <end position="221"/>
    </location>
</feature>
<dbReference type="PANTHER" id="PTHR32138:SF0">
    <property type="entry name" value="PHOSPHATIDYLETHANOLAMINE N-METHYLTRANSFERASE"/>
    <property type="match status" value="1"/>
</dbReference>
<evidence type="ECO:0000256" key="13">
    <source>
        <dbReference type="HAMAP-Rule" id="MF_03217"/>
    </source>
</evidence>
<keyword evidence="12 13" id="KW-1208">Phospholipid metabolism</keyword>
<evidence type="ECO:0000256" key="8">
    <source>
        <dbReference type="ARBA" id="ARBA00022989"/>
    </source>
</evidence>
<organism evidence="15 16">
    <name type="scientific">Naumovozyma castellii</name>
    <name type="common">Yeast</name>
    <name type="synonym">Saccharomyces castellii</name>
    <dbReference type="NCBI Taxonomy" id="27288"/>
    <lineage>
        <taxon>Eukaryota</taxon>
        <taxon>Fungi</taxon>
        <taxon>Dikarya</taxon>
        <taxon>Ascomycota</taxon>
        <taxon>Saccharomycotina</taxon>
        <taxon>Saccharomycetes</taxon>
        <taxon>Saccharomycetales</taxon>
        <taxon>Saccharomycetaceae</taxon>
        <taxon>Naumovozyma</taxon>
    </lineage>
</organism>
<comment type="caution">
    <text evidence="13 14">Lacks conserved residue(s) required for the propagation of feature annotation.</text>
</comment>
<dbReference type="GO" id="GO:0032259">
    <property type="term" value="P:methylation"/>
    <property type="evidence" value="ECO:0007669"/>
    <property type="project" value="UniProtKB-KW"/>
</dbReference>
<reference evidence="15 16" key="1">
    <citation type="journal article" date="2011" name="Proc. Natl. Acad. Sci. U.S.A.">
        <title>Evolutionary erosion of yeast sex chromosomes by mating-type switching accidents.</title>
        <authorList>
            <person name="Gordon J.L."/>
            <person name="Armisen D."/>
            <person name="Proux-Wera E."/>
            <person name="Oheigeartaigh S.S."/>
            <person name="Byrne K.P."/>
            <person name="Wolfe K.H."/>
        </authorList>
    </citation>
    <scope>NUCLEOTIDE SEQUENCE [LARGE SCALE GENOMIC DNA]</scope>
    <source>
        <strain evidence="16">ATCC 76901 / BCRC 22586 / CBS 4309 / NBRC 1992 / NRRL Y-12630</strain>
    </source>
</reference>
<dbReference type="RefSeq" id="XP_003675919.1">
    <property type="nucleotide sequence ID" value="XM_003675871.1"/>
</dbReference>
<feature type="transmembrane region" description="Helical" evidence="13 14">
    <location>
        <begin position="374"/>
        <end position="395"/>
    </location>
</feature>
<dbReference type="InterPro" id="IPR016219">
    <property type="entry name" value="Phosphatid-EA_MeTrfase_fun"/>
</dbReference>
<comment type="function">
    <text evidence="13 14">Catalyzes the first step of the methylation pathway of phosphatidylcholine biosynthesis, the SAM-dependent methylation of phosphatidylethanolamine (PE) to phosphatidylmonomethylethanolamine (PMME).</text>
</comment>
<dbReference type="STRING" id="1064592.G0VDJ3"/>
<dbReference type="InterPro" id="IPR007318">
    <property type="entry name" value="Phopholipid_MeTrfase"/>
</dbReference>
<keyword evidence="11 13" id="KW-0594">Phospholipid biosynthesis</keyword>
<dbReference type="GO" id="GO:0005789">
    <property type="term" value="C:endoplasmic reticulum membrane"/>
    <property type="evidence" value="ECO:0007669"/>
    <property type="project" value="UniProtKB-SubCell"/>
</dbReference>
<dbReference type="GeneID" id="96903136"/>
<dbReference type="Gene3D" id="1.20.120.1630">
    <property type="match status" value="2"/>
</dbReference>
<evidence type="ECO:0000256" key="3">
    <source>
        <dbReference type="ARBA" id="ARBA00022603"/>
    </source>
</evidence>
<dbReference type="AlphaFoldDB" id="G0VDJ3"/>
<evidence type="ECO:0000313" key="16">
    <source>
        <dbReference type="Proteomes" id="UP000001640"/>
    </source>
</evidence>
<feature type="transmembrane region" description="Helical" evidence="13 14">
    <location>
        <begin position="349"/>
        <end position="368"/>
    </location>
</feature>
<comment type="similarity">
    <text evidence="13 14">Belongs to the class VI-like SAM-binding methyltransferase superfamily. CHO2 family.</text>
</comment>
<keyword evidence="6 13" id="KW-0812">Transmembrane</keyword>
<evidence type="ECO:0000256" key="6">
    <source>
        <dbReference type="ARBA" id="ARBA00022692"/>
    </source>
</evidence>
<dbReference type="KEGG" id="ncs:NCAS_0C05650"/>
<keyword evidence="9 13" id="KW-0443">Lipid metabolism</keyword>
<dbReference type="GO" id="GO:0004608">
    <property type="term" value="F:phosphatidylethanolamine N-methyltransferase activity"/>
    <property type="evidence" value="ECO:0007669"/>
    <property type="project" value="UniProtKB-UniRule"/>
</dbReference>
<dbReference type="PANTHER" id="PTHR32138">
    <property type="entry name" value="PHOSPHATIDYLETHANOLAMINE N-METHYLTRANSFERASE"/>
    <property type="match status" value="1"/>
</dbReference>
<evidence type="ECO:0000256" key="12">
    <source>
        <dbReference type="ARBA" id="ARBA00023264"/>
    </source>
</evidence>
<keyword evidence="2 13" id="KW-0444">Lipid biosynthesis</keyword>
<evidence type="ECO:0000256" key="11">
    <source>
        <dbReference type="ARBA" id="ARBA00023209"/>
    </source>
</evidence>
<accession>G0VDJ3</accession>
<dbReference type="InParanoid" id="G0VDJ3"/>
<dbReference type="PROSITE" id="PS51598">
    <property type="entry name" value="SAM_CHO2"/>
    <property type="match status" value="1"/>
</dbReference>
<evidence type="ECO:0000256" key="4">
    <source>
        <dbReference type="ARBA" id="ARBA00022679"/>
    </source>
</evidence>
<reference key="2">
    <citation type="submission" date="2011-08" db="EMBL/GenBank/DDBJ databases">
        <title>Genome sequence of Naumovozyma castellii.</title>
        <authorList>
            <person name="Gordon J.L."/>
            <person name="Armisen D."/>
            <person name="Proux-Wera E."/>
            <person name="OhEigeartaigh S.S."/>
            <person name="Byrne K.P."/>
            <person name="Wolfe K.H."/>
        </authorList>
    </citation>
    <scope>NUCLEOTIDE SEQUENCE</scope>
    <source>
        <strain>Type strain:CBS 4309</strain>
    </source>
</reference>
<dbReference type="Pfam" id="PF04191">
    <property type="entry name" value="PEMT"/>
    <property type="match status" value="2"/>
</dbReference>
<evidence type="ECO:0000256" key="14">
    <source>
        <dbReference type="RuleBase" id="RU361122"/>
    </source>
</evidence>
<evidence type="ECO:0000256" key="1">
    <source>
        <dbReference type="ARBA" id="ARBA00004127"/>
    </source>
</evidence>
<dbReference type="UniPathway" id="UPA00753"/>
<dbReference type="EC" id="2.1.1.17" evidence="13 14"/>
<keyword evidence="16" id="KW-1185">Reference proteome</keyword>
<comment type="subcellular location">
    <subcellularLocation>
        <location evidence="1">Endomembrane system</location>
        <topology evidence="1">Multi-pass membrane protein</topology>
    </subcellularLocation>
    <subcellularLocation>
        <location evidence="13 14">Endoplasmic reticulum membrane</location>
        <topology evidence="13 14">Multi-pass membrane protein</topology>
    </subcellularLocation>
</comment>
<keyword evidence="3 13" id="KW-0489">Methyltransferase</keyword>
<evidence type="ECO:0000313" key="15">
    <source>
        <dbReference type="EMBL" id="CCC69555.1"/>
    </source>
</evidence>
<feature type="transmembrane region" description="Helical" evidence="13 14">
    <location>
        <begin position="168"/>
        <end position="190"/>
    </location>
</feature>
<keyword evidence="10 13" id="KW-0472">Membrane</keyword>
<evidence type="ECO:0000256" key="9">
    <source>
        <dbReference type="ARBA" id="ARBA00023098"/>
    </source>
</evidence>
<dbReference type="EMBL" id="HE576754">
    <property type="protein sequence ID" value="CCC69555.1"/>
    <property type="molecule type" value="Genomic_DNA"/>
</dbReference>